<comment type="subcellular location">
    <subcellularLocation>
        <location evidence="1 6">Cell membrane</location>
        <topology evidence="1 6">Multi-pass membrane protein</topology>
    </subcellularLocation>
</comment>
<protein>
    <recommendedName>
        <fullName evidence="7">ABC3 transporter permease C-terminal domain-containing protein</fullName>
    </recommendedName>
</protein>
<keyword evidence="4 6" id="KW-1133">Transmembrane helix</keyword>
<dbReference type="Proteomes" id="UP000013782">
    <property type="component" value="Unassembled WGS sequence"/>
</dbReference>
<dbReference type="PIRSF" id="PIRSF018968">
    <property type="entry name" value="ABC_permease_BceB"/>
    <property type="match status" value="1"/>
</dbReference>
<keyword evidence="9" id="KW-1185">Reference proteome</keyword>
<dbReference type="AlphaFoldDB" id="R2QMV8"/>
<feature type="transmembrane region" description="Helical" evidence="6">
    <location>
        <begin position="202"/>
        <end position="222"/>
    </location>
</feature>
<evidence type="ECO:0000256" key="4">
    <source>
        <dbReference type="ARBA" id="ARBA00022989"/>
    </source>
</evidence>
<evidence type="ECO:0000256" key="3">
    <source>
        <dbReference type="ARBA" id="ARBA00022692"/>
    </source>
</evidence>
<evidence type="ECO:0000259" key="7">
    <source>
        <dbReference type="Pfam" id="PF02687"/>
    </source>
</evidence>
<keyword evidence="5 6" id="KW-0472">Membrane</keyword>
<evidence type="ECO:0000313" key="8">
    <source>
        <dbReference type="EMBL" id="EOH97902.1"/>
    </source>
</evidence>
<name>R2QMV8_9ENTE</name>
<dbReference type="STRING" id="160454.RV10_GL000866"/>
<feature type="transmembrane region" description="Helical" evidence="6">
    <location>
        <begin position="616"/>
        <end position="639"/>
    </location>
</feature>
<keyword evidence="2 6" id="KW-1003">Cell membrane</keyword>
<comment type="caution">
    <text evidence="8">The sequence shown here is derived from an EMBL/GenBank/DDBJ whole genome shotgun (WGS) entry which is preliminary data.</text>
</comment>
<gene>
    <name evidence="8" type="ORF">UAU_00570</name>
</gene>
<dbReference type="PANTHER" id="PTHR46795">
    <property type="entry name" value="ABC TRANSPORTER PERMEASE-RELATED-RELATED"/>
    <property type="match status" value="1"/>
</dbReference>
<feature type="transmembrane region" description="Helical" evidence="6">
    <location>
        <begin position="54"/>
        <end position="80"/>
    </location>
</feature>
<dbReference type="EMBL" id="AJAQ01000001">
    <property type="protein sequence ID" value="EOH97902.1"/>
    <property type="molecule type" value="Genomic_DNA"/>
</dbReference>
<dbReference type="GO" id="GO:0055085">
    <property type="term" value="P:transmembrane transport"/>
    <property type="evidence" value="ECO:0007669"/>
    <property type="project" value="UniProtKB-UniRule"/>
</dbReference>
<reference evidence="8 9" key="1">
    <citation type="submission" date="2013-02" db="EMBL/GenBank/DDBJ databases">
        <title>The Genome Sequence of Enterococcus pallens BAA-351.</title>
        <authorList>
            <consortium name="The Broad Institute Genome Sequencing Platform"/>
            <consortium name="The Broad Institute Genome Sequencing Center for Infectious Disease"/>
            <person name="Earl A.M."/>
            <person name="Gilmore M.S."/>
            <person name="Lebreton F."/>
            <person name="Walker B."/>
            <person name="Young S.K."/>
            <person name="Zeng Q."/>
            <person name="Gargeya S."/>
            <person name="Fitzgerald M."/>
            <person name="Haas B."/>
            <person name="Abouelleil A."/>
            <person name="Alvarado L."/>
            <person name="Arachchi H.M."/>
            <person name="Berlin A.M."/>
            <person name="Chapman S.B."/>
            <person name="Dewar J."/>
            <person name="Goldberg J."/>
            <person name="Griggs A."/>
            <person name="Gujja S."/>
            <person name="Hansen M."/>
            <person name="Howarth C."/>
            <person name="Imamovic A."/>
            <person name="Larimer J."/>
            <person name="McCowan C."/>
            <person name="Murphy C."/>
            <person name="Neiman D."/>
            <person name="Pearson M."/>
            <person name="Priest M."/>
            <person name="Roberts A."/>
            <person name="Saif S."/>
            <person name="Shea T."/>
            <person name="Sisk P."/>
            <person name="Sykes S."/>
            <person name="Wortman J."/>
            <person name="Nusbaum C."/>
            <person name="Birren B."/>
        </authorList>
    </citation>
    <scope>NUCLEOTIDE SEQUENCE [LARGE SCALE GENOMIC DNA]</scope>
    <source>
        <strain evidence="8 9">ATCC BAA-351</strain>
    </source>
</reference>
<comment type="similarity">
    <text evidence="6">Belongs to the ABC-4 integral membrane protein family.</text>
</comment>
<evidence type="ECO:0000256" key="6">
    <source>
        <dbReference type="PIRNR" id="PIRNR018968"/>
    </source>
</evidence>
<keyword evidence="3 6" id="KW-0812">Transmembrane</keyword>
<dbReference type="RefSeq" id="WP_010755633.1">
    <property type="nucleotide sequence ID" value="NZ_ASWD01000002.1"/>
</dbReference>
<feature type="transmembrane region" description="Helical" evidence="6">
    <location>
        <begin position="16"/>
        <end position="34"/>
    </location>
</feature>
<evidence type="ECO:0000256" key="5">
    <source>
        <dbReference type="ARBA" id="ARBA00023136"/>
    </source>
</evidence>
<dbReference type="InterPro" id="IPR052536">
    <property type="entry name" value="ABC-4_Integral_Memb_Prot"/>
</dbReference>
<feature type="transmembrane region" description="Helical" evidence="6">
    <location>
        <begin position="294"/>
        <end position="316"/>
    </location>
</feature>
<keyword evidence="6" id="KW-0813">Transport</keyword>
<dbReference type="GO" id="GO:0005886">
    <property type="term" value="C:plasma membrane"/>
    <property type="evidence" value="ECO:0007669"/>
    <property type="project" value="UniProtKB-SubCell"/>
</dbReference>
<feature type="transmembrane region" description="Helical" evidence="6">
    <location>
        <begin position="557"/>
        <end position="579"/>
    </location>
</feature>
<feature type="transmembrane region" description="Helical" evidence="6">
    <location>
        <begin position="100"/>
        <end position="126"/>
    </location>
</feature>
<dbReference type="PATRIC" id="fig|1158607.3.peg.575"/>
<dbReference type="PANTHER" id="PTHR46795:SF3">
    <property type="entry name" value="ABC TRANSPORTER PERMEASE"/>
    <property type="match status" value="1"/>
</dbReference>
<dbReference type="eggNOG" id="COG0577">
    <property type="taxonomic scope" value="Bacteria"/>
</dbReference>
<feature type="transmembrane region" description="Helical" evidence="6">
    <location>
        <begin position="645"/>
        <end position="666"/>
    </location>
</feature>
<evidence type="ECO:0000256" key="1">
    <source>
        <dbReference type="ARBA" id="ARBA00004651"/>
    </source>
</evidence>
<organism evidence="8 9">
    <name type="scientific">Enterococcus pallens ATCC BAA-351</name>
    <dbReference type="NCBI Taxonomy" id="1158607"/>
    <lineage>
        <taxon>Bacteria</taxon>
        <taxon>Bacillati</taxon>
        <taxon>Bacillota</taxon>
        <taxon>Bacilli</taxon>
        <taxon>Lactobacillales</taxon>
        <taxon>Enterococcaceae</taxon>
        <taxon>Enterococcus</taxon>
    </lineage>
</organism>
<feature type="domain" description="ABC3 transporter permease C-terminal" evidence="7">
    <location>
        <begin position="60"/>
        <end position="168"/>
    </location>
</feature>
<dbReference type="HOGENOM" id="CLU_022800_2_0_9"/>
<sequence length="674" mass="77899">MLIRLAWKSFKKQAKGYLLFFFSMVFAVMVYYSFTTMSNEQLAQRGADTSNNIVAMLVFGGLLIVLILIFFMLSASRFLIENRRKDVAIFHLYGLKYYQICLLFIFEFLFIGLLSFISGILLGILFSRLFSMVLLKAMDLSLQVKFFFSASAVSTTGLVLLIILGLVSLQILWLVSGYRLSALRKEEKARRRISHLNRWQKMLAVLGALLLAAGWTAAVFYIKVVNLFIQQFGFLRANFNTMLAIFAVCVVGTYLFYNYTLRWFYIRKTSRNYHKLRVLSRSEGLFRSYRERNFLGTVTIFLGLALTFLGATAATVSIQMNRVVEVAPVSLMMDRGSFEQLAPEIQEKMANFEQQTLTFKSVGGIQPLMVTGEGIEERPEVIDLVALSTYQQFQQLSHRLADIHLKGANDAVMLTPFQPVFREYLHYSRTVNLIGEKLEVRQLETNYMGDPSLHYGQNLLVVSDDLFQRVQGITYQLEAVNVPDNQEAKLSQLVEKRINYDWIDPITAELSWKNKQLTGELVPGDDPSNDLKRYATYRANYVSYDETYRTSRSSAGLYLFVFTFVVMIFIVITASTVSLRQLSDTSDQKERYRLLSHLGISQRDLKQLIYRENQMLFFPPVILGLFHSFFAIYVFSQVVESADYWFVYLFFGILLIVYSVFFYLTYRYQRKLLL</sequence>
<dbReference type="Pfam" id="PF02687">
    <property type="entry name" value="FtsX"/>
    <property type="match status" value="1"/>
</dbReference>
<dbReference type="InterPro" id="IPR003838">
    <property type="entry name" value="ABC3_permease_C"/>
</dbReference>
<evidence type="ECO:0000313" key="9">
    <source>
        <dbReference type="Proteomes" id="UP000013782"/>
    </source>
</evidence>
<feature type="transmembrane region" description="Helical" evidence="6">
    <location>
        <begin position="242"/>
        <end position="265"/>
    </location>
</feature>
<dbReference type="InterPro" id="IPR027022">
    <property type="entry name" value="ABC_permease_BceB-typ"/>
</dbReference>
<accession>R2QMV8</accession>
<evidence type="ECO:0000256" key="2">
    <source>
        <dbReference type="ARBA" id="ARBA00022475"/>
    </source>
</evidence>
<feature type="transmembrane region" description="Helical" evidence="6">
    <location>
        <begin position="146"/>
        <end position="175"/>
    </location>
</feature>
<proteinExistence type="inferred from homology"/>